<dbReference type="SUPFAM" id="SSF51445">
    <property type="entry name" value="(Trans)glycosidases"/>
    <property type="match status" value="1"/>
</dbReference>
<dbReference type="InterPro" id="IPR050985">
    <property type="entry name" value="Alpha-glycosidase_related"/>
</dbReference>
<dbReference type="PRINTS" id="PR00743">
    <property type="entry name" value="GLHYDRLASE36"/>
</dbReference>
<organism evidence="3 4">
    <name type="scientific">Leifsonia tongyongensis</name>
    <dbReference type="NCBI Taxonomy" id="1268043"/>
    <lineage>
        <taxon>Bacteria</taxon>
        <taxon>Bacillati</taxon>
        <taxon>Actinomycetota</taxon>
        <taxon>Actinomycetes</taxon>
        <taxon>Micrococcales</taxon>
        <taxon>Microbacteriaceae</taxon>
        <taxon>Leifsonia</taxon>
    </lineage>
</organism>
<accession>A0A6L9XV66</accession>
<gene>
    <name evidence="3" type="ORF">G3T36_05505</name>
</gene>
<keyword evidence="4" id="KW-1185">Reference proteome</keyword>
<dbReference type="InterPro" id="IPR017853">
    <property type="entry name" value="GH"/>
</dbReference>
<dbReference type="InterPro" id="IPR013785">
    <property type="entry name" value="Aldolase_TIM"/>
</dbReference>
<dbReference type="GO" id="GO:0016052">
    <property type="term" value="P:carbohydrate catabolic process"/>
    <property type="evidence" value="ECO:0007669"/>
    <property type="project" value="InterPro"/>
</dbReference>
<evidence type="ECO:0000313" key="3">
    <source>
        <dbReference type="EMBL" id="NEN05322.1"/>
    </source>
</evidence>
<keyword evidence="2" id="KW-0326">Glycosidase</keyword>
<evidence type="ECO:0000256" key="1">
    <source>
        <dbReference type="ARBA" id="ARBA00022801"/>
    </source>
</evidence>
<dbReference type="Gene3D" id="2.70.98.60">
    <property type="entry name" value="alpha-galactosidase from lactobacil brevis"/>
    <property type="match status" value="1"/>
</dbReference>
<dbReference type="InterPro" id="IPR038417">
    <property type="entry name" value="Alpga-gal_N_sf"/>
</dbReference>
<dbReference type="PANTHER" id="PTHR43053">
    <property type="entry name" value="GLYCOSIDASE FAMILY 31"/>
    <property type="match status" value="1"/>
</dbReference>
<dbReference type="Pfam" id="PF02065">
    <property type="entry name" value="Melibiase"/>
    <property type="match status" value="1"/>
</dbReference>
<reference evidence="3 4" key="1">
    <citation type="journal article" date="2014" name="J. Microbiol.">
        <title>Diaminobutyricibacter tongyongensis gen. nov., sp. nov. and Homoserinibacter gongjuensis gen. nov., sp. nov. belong to the family Microbacteriaceae.</title>
        <authorList>
            <person name="Kim S.J."/>
            <person name="Ahn J.H."/>
            <person name="Weon H.Y."/>
            <person name="Hamada M."/>
            <person name="Suzuki K."/>
            <person name="Kwon S.W."/>
        </authorList>
    </citation>
    <scope>NUCLEOTIDE SEQUENCE [LARGE SCALE GENOMIC DNA]</scope>
    <source>
        <strain evidence="3 4">NBRC 108724</strain>
    </source>
</reference>
<dbReference type="GO" id="GO:0004557">
    <property type="term" value="F:alpha-galactosidase activity"/>
    <property type="evidence" value="ECO:0007669"/>
    <property type="project" value="InterPro"/>
</dbReference>
<dbReference type="Gene3D" id="3.20.20.70">
    <property type="entry name" value="Aldolase class I"/>
    <property type="match status" value="1"/>
</dbReference>
<proteinExistence type="predicted"/>
<evidence type="ECO:0000313" key="4">
    <source>
        <dbReference type="Proteomes" id="UP000474967"/>
    </source>
</evidence>
<comment type="caution">
    <text evidence="3">The sequence shown here is derived from an EMBL/GenBank/DDBJ whole genome shotgun (WGS) entry which is preliminary data.</text>
</comment>
<dbReference type="InterPro" id="IPR002252">
    <property type="entry name" value="Glyco_hydro_36"/>
</dbReference>
<evidence type="ECO:0000256" key="2">
    <source>
        <dbReference type="ARBA" id="ARBA00023295"/>
    </source>
</evidence>
<dbReference type="CDD" id="cd14791">
    <property type="entry name" value="GH36"/>
    <property type="match status" value="1"/>
</dbReference>
<dbReference type="RefSeq" id="WP_163288550.1">
    <property type="nucleotide sequence ID" value="NZ_JAAGWY010000001.1"/>
</dbReference>
<dbReference type="PANTHER" id="PTHR43053:SF3">
    <property type="entry name" value="ALPHA-GALACTOSIDASE C-RELATED"/>
    <property type="match status" value="1"/>
</dbReference>
<dbReference type="EMBL" id="JAAGWY010000001">
    <property type="protein sequence ID" value="NEN05322.1"/>
    <property type="molecule type" value="Genomic_DNA"/>
</dbReference>
<dbReference type="Proteomes" id="UP000474967">
    <property type="component" value="Unassembled WGS sequence"/>
</dbReference>
<keyword evidence="1" id="KW-0378">Hydrolase</keyword>
<dbReference type="AlphaFoldDB" id="A0A6L9XV66"/>
<protein>
    <submittedName>
        <fullName evidence="3">Alpha-galactosidase</fullName>
    </submittedName>
</protein>
<sequence length="697" mass="76989">MSDRLYWGNGTLTIELEWSPDAAPSIAAIHGAGATVEMPAGLPLIDILTVSHGHRLANDRLVHTAIGHASRYVEHEELVEDGLRTLRVTVAHPATGIIATMNLTLYDRLAVIRSTVTVTNSGGEPVALRSVPSFSAYLGGDGSSDIRDWTIQHALSDWLGEGRWISEALDGVQFPRLEQHLTNHNPRGEFSVTSSGTWSTGKHLPVASVTSERLGAAWAWQIEHNGAWRWEIGEDTASGYLALSGPTDTDHHWMKMLDPGDTFTTVPVSLAFARDFASAMSELTGYRRAARRSHPDNRAMPVVFNDYMNTLNGDPTTEKLLPLIASAAEAGAEIFCIDAGWYDDSGDWWDTVGEWRPSTTRFPGGLGEVIDRISAAGMIPGLWLEPEVIGVNSPAAWTLPDEAFLQRNGKRVVEHDRYHLDLRHPIARAHLDEVIDRLVNDYRVGFFKLDYNINPGPGTDRDADSVGDGLLQHNRAHLDWIDGVLERHPELVLENCGSGAMRSDFAMLSRMQLQSTSDQQDYLKYPPIAAAAPAAMLPEQAASWAYPQPEMTREEMSFCLATGLLGRFYLSGYLNRMDEDQRGLVREAVTAAKHLAPELTQSRPFWPLGLPTWEGAWTALGLATDGSRLITLWNRSPEDDVVTLDLPELASSQFTLHTIFPRSQPEWNSDWDSEAGKLRVQNPTGTVGARVFRIDVV</sequence>
<name>A0A6L9XV66_9MICO</name>